<evidence type="ECO:0000313" key="12">
    <source>
        <dbReference type="Proteomes" id="UP001177744"/>
    </source>
</evidence>
<feature type="domain" description="Ig-like" evidence="10">
    <location>
        <begin position="666"/>
        <end position="767"/>
    </location>
</feature>
<feature type="domain" description="Ig-like" evidence="10">
    <location>
        <begin position="167"/>
        <end position="241"/>
    </location>
</feature>
<evidence type="ECO:0000256" key="1">
    <source>
        <dbReference type="ARBA" id="ARBA00004236"/>
    </source>
</evidence>
<evidence type="ECO:0000256" key="8">
    <source>
        <dbReference type="ARBA" id="ARBA00023319"/>
    </source>
</evidence>
<dbReference type="SMART" id="SM00408">
    <property type="entry name" value="IGc2"/>
    <property type="match status" value="5"/>
</dbReference>
<comment type="caution">
    <text evidence="11">The sequence shown here is derived from an EMBL/GenBank/DDBJ whole genome shotgun (WGS) entry which is preliminary data.</text>
</comment>
<feature type="domain" description="Ig-like" evidence="10">
    <location>
        <begin position="245"/>
        <end position="337"/>
    </location>
</feature>
<evidence type="ECO:0000256" key="3">
    <source>
        <dbReference type="ARBA" id="ARBA00022475"/>
    </source>
</evidence>
<keyword evidence="6" id="KW-0391">Immunity</keyword>
<dbReference type="Gene3D" id="2.60.40.10">
    <property type="entry name" value="Immunoglobulins"/>
    <property type="match status" value="7"/>
</dbReference>
<dbReference type="InterPro" id="IPR003599">
    <property type="entry name" value="Ig_sub"/>
</dbReference>
<keyword evidence="4" id="KW-0964">Secreted</keyword>
<dbReference type="SMART" id="SM00406">
    <property type="entry name" value="IGv"/>
    <property type="match status" value="7"/>
</dbReference>
<dbReference type="Proteomes" id="UP001177744">
    <property type="component" value="Unassembled WGS sequence"/>
</dbReference>
<sequence>MGRLRQRTCDLPEDSQPREDTDRTMRAFQSSMGPVVEHGAVTYQPGGHGRIPASVASYELTQPPSVSVNPGQTARLTCGGNSIGSKNAYWYQQKPGQAPVLVIYDDSNRPSGIPDRFSGSNSGNTATLTISGAQAQDEADYYCQVWDSASVASYELTQPPSVSVNLGQTARLTCGGNSIGSKFTQWYQQKPGQAPVLVIYGDSNRPSGIPDRFSGSNSGNTATLTISGAQAQDDADYYCQVWDSASVASYELTQPPSVSVNPGQTARLTCGGNSIGSKSVQWYQQKPGQAPVLVIYWDSNRPSGIPDRFSGSNSGNTATLTISGAQAQDEADYYCQVWDGLCAPPVLTQPPSASASLGASAKLTCTLSREHSNYNIGWYQQRAGQAPRYIMYLKSDGSHTKGDGIPDRFSGSSSGADRYLTISPLRSEDEAEYLCGLGYSTGPVVSYELTQPPAVSVAPGETVKISCSGDLLGKKYASWFQQKPGQAPKLIIYKYSERPSGIPDRFSGSNSGNTVTLTISGARAEDEADYHYRLQYGCRCSSSHTRSQRPGPAHIQLLCFFTREKVGGKEDQLSDTTMGQCWVLSLQPSIGSKSVQWYQQKPGQAPVLVIYEDSNRPSGIPDRFSGSNSGNTATLTISGAQAQDEADYYCQVWDSSDDAHSLCASPVLTQPPSASAALGASVKLTCTLSREHSTYIIEWYQQRAGQAPRFIMQLKSDGSHTKGDGIPDRFSGSSSRADRYLTIFPLQSEDEAEYLCGVDYNIGGQYG</sequence>
<feature type="compositionally biased region" description="Basic and acidic residues" evidence="9">
    <location>
        <begin position="7"/>
        <end position="22"/>
    </location>
</feature>
<dbReference type="InterPro" id="IPR050150">
    <property type="entry name" value="IgV_Light_Chain"/>
</dbReference>
<feature type="domain" description="Ig-like" evidence="10">
    <location>
        <begin position="52"/>
        <end position="157"/>
    </location>
</feature>
<organism evidence="11 12">
    <name type="scientific">Cnephaeus nilssonii</name>
    <name type="common">Northern bat</name>
    <name type="synonym">Eptesicus nilssonii</name>
    <dbReference type="NCBI Taxonomy" id="3371016"/>
    <lineage>
        <taxon>Eukaryota</taxon>
        <taxon>Metazoa</taxon>
        <taxon>Chordata</taxon>
        <taxon>Craniata</taxon>
        <taxon>Vertebrata</taxon>
        <taxon>Euteleostomi</taxon>
        <taxon>Mammalia</taxon>
        <taxon>Eutheria</taxon>
        <taxon>Laurasiatheria</taxon>
        <taxon>Chiroptera</taxon>
        <taxon>Yangochiroptera</taxon>
        <taxon>Vespertilionidae</taxon>
        <taxon>Cnephaeus</taxon>
    </lineage>
</organism>
<dbReference type="GO" id="GO:0002376">
    <property type="term" value="P:immune system process"/>
    <property type="evidence" value="ECO:0007669"/>
    <property type="project" value="UniProtKB-KW"/>
</dbReference>
<proteinExistence type="predicted"/>
<feature type="region of interest" description="Disordered" evidence="9">
    <location>
        <begin position="1"/>
        <end position="22"/>
    </location>
</feature>
<dbReference type="PROSITE" id="PS50835">
    <property type="entry name" value="IG_LIKE"/>
    <property type="match status" value="6"/>
</dbReference>
<evidence type="ECO:0000256" key="5">
    <source>
        <dbReference type="ARBA" id="ARBA00022729"/>
    </source>
</evidence>
<dbReference type="InterPro" id="IPR013783">
    <property type="entry name" value="Ig-like_fold"/>
</dbReference>
<dbReference type="PANTHER" id="PTHR23267">
    <property type="entry name" value="IMMUNOGLOBULIN LIGHT CHAIN"/>
    <property type="match status" value="1"/>
</dbReference>
<evidence type="ECO:0000256" key="7">
    <source>
        <dbReference type="ARBA" id="ARBA00023136"/>
    </source>
</evidence>
<dbReference type="InterPro" id="IPR013106">
    <property type="entry name" value="Ig_V-set"/>
</dbReference>
<dbReference type="SMART" id="SM00409">
    <property type="entry name" value="IG"/>
    <property type="match status" value="7"/>
</dbReference>
<evidence type="ECO:0000259" key="10">
    <source>
        <dbReference type="PROSITE" id="PS50835"/>
    </source>
</evidence>
<evidence type="ECO:0000256" key="9">
    <source>
        <dbReference type="SAM" id="MobiDB-lite"/>
    </source>
</evidence>
<dbReference type="InterPro" id="IPR003598">
    <property type="entry name" value="Ig_sub2"/>
</dbReference>
<evidence type="ECO:0000313" key="11">
    <source>
        <dbReference type="EMBL" id="KAK1328301.1"/>
    </source>
</evidence>
<evidence type="ECO:0000256" key="4">
    <source>
        <dbReference type="ARBA" id="ARBA00022525"/>
    </source>
</evidence>
<comment type="subcellular location">
    <subcellularLocation>
        <location evidence="1">Cell membrane</location>
    </subcellularLocation>
    <subcellularLocation>
        <location evidence="2">Secreted</location>
    </subcellularLocation>
</comment>
<reference evidence="11" key="1">
    <citation type="submission" date="2023-06" db="EMBL/GenBank/DDBJ databases">
        <title>Reference genome for the Northern bat (Eptesicus nilssonii), a most northern bat species.</title>
        <authorList>
            <person name="Laine V.N."/>
            <person name="Pulliainen A.T."/>
            <person name="Lilley T.M."/>
        </authorList>
    </citation>
    <scope>NUCLEOTIDE SEQUENCE</scope>
    <source>
        <strain evidence="11">BLF_Eptnil</strain>
        <tissue evidence="11">Kidney</tissue>
    </source>
</reference>
<feature type="domain" description="Ig-like" evidence="10">
    <location>
        <begin position="344"/>
        <end position="450"/>
    </location>
</feature>
<keyword evidence="3" id="KW-1003">Cell membrane</keyword>
<protein>
    <recommendedName>
        <fullName evidence="10">Ig-like domain-containing protein</fullName>
    </recommendedName>
</protein>
<dbReference type="CDD" id="cd04984">
    <property type="entry name" value="IgV_L_lambda"/>
    <property type="match status" value="1"/>
</dbReference>
<evidence type="ECO:0000256" key="2">
    <source>
        <dbReference type="ARBA" id="ARBA00004613"/>
    </source>
</evidence>
<accession>A0AA40HBS4</accession>
<feature type="domain" description="Ig-like" evidence="10">
    <location>
        <begin position="581"/>
        <end position="652"/>
    </location>
</feature>
<dbReference type="InterPro" id="IPR007110">
    <property type="entry name" value="Ig-like_dom"/>
</dbReference>
<evidence type="ECO:0000256" key="6">
    <source>
        <dbReference type="ARBA" id="ARBA00022859"/>
    </source>
</evidence>
<name>A0AA40HBS4_CNENI</name>
<dbReference type="GO" id="GO:0005576">
    <property type="term" value="C:extracellular region"/>
    <property type="evidence" value="ECO:0007669"/>
    <property type="project" value="UniProtKB-SubCell"/>
</dbReference>
<dbReference type="Pfam" id="PF07686">
    <property type="entry name" value="V-set"/>
    <property type="match status" value="7"/>
</dbReference>
<dbReference type="AlphaFoldDB" id="A0AA40HBS4"/>
<gene>
    <name evidence="11" type="ORF">QTO34_011874</name>
</gene>
<keyword evidence="12" id="KW-1185">Reference proteome</keyword>
<dbReference type="FunFam" id="2.60.40.10:FF:000620">
    <property type="entry name" value="Immunoglobulin lambda locus"/>
    <property type="match status" value="4"/>
</dbReference>
<dbReference type="SUPFAM" id="SSF48726">
    <property type="entry name" value="Immunoglobulin"/>
    <property type="match status" value="7"/>
</dbReference>
<dbReference type="EMBL" id="JAULJE010000023">
    <property type="protein sequence ID" value="KAK1328301.1"/>
    <property type="molecule type" value="Genomic_DNA"/>
</dbReference>
<keyword evidence="7" id="KW-0472">Membrane</keyword>
<dbReference type="InterPro" id="IPR036179">
    <property type="entry name" value="Ig-like_dom_sf"/>
</dbReference>
<keyword evidence="8" id="KW-0393">Immunoglobulin domain</keyword>
<dbReference type="GO" id="GO:0005886">
    <property type="term" value="C:plasma membrane"/>
    <property type="evidence" value="ECO:0007669"/>
    <property type="project" value="UniProtKB-SubCell"/>
</dbReference>
<keyword evidence="5" id="KW-0732">Signal</keyword>